<keyword evidence="4" id="KW-1185">Reference proteome</keyword>
<evidence type="ECO:0000256" key="1">
    <source>
        <dbReference type="SAM" id="Phobius"/>
    </source>
</evidence>
<reference evidence="3 4" key="1">
    <citation type="journal article" date="2015" name="Genome Biol. Evol.">
        <title>Phylogenomic analyses indicate that early fungi evolved digesting cell walls of algal ancestors of land plants.</title>
        <authorList>
            <person name="Chang Y."/>
            <person name="Wang S."/>
            <person name="Sekimoto S."/>
            <person name="Aerts A.L."/>
            <person name="Choi C."/>
            <person name="Clum A."/>
            <person name="LaButti K.M."/>
            <person name="Lindquist E.A."/>
            <person name="Yee Ngan C."/>
            <person name="Ohm R.A."/>
            <person name="Salamov A.A."/>
            <person name="Grigoriev I.V."/>
            <person name="Spatafora J.W."/>
            <person name="Berbee M.L."/>
        </authorList>
    </citation>
    <scope>NUCLEOTIDE SEQUENCE [LARGE SCALE GENOMIC DNA]</scope>
    <source>
        <strain evidence="3 4">JEL478</strain>
    </source>
</reference>
<name>A0A139AT38_GONPJ</name>
<sequence length="108" mass="12146">MPFVSNLPKNTPYPFVTAEPDPITVVRYLRASDYLAFGAIAAGFPSAFFLLGRAALLQVPMYATLGFAAIYINSLMRFWGWKENAIEAKQFAHDSANGTLRPAWWNWQ</sequence>
<dbReference type="PANTHER" id="PTHR34062:SF1">
    <property type="entry name" value="NADH-UBIQUINONE OXIDOREDUCTASE 21KDA SUBUNIT N-TERMINAL DOMAIN-CONTAINING PROTEIN"/>
    <property type="match status" value="1"/>
</dbReference>
<organism evidence="3 4">
    <name type="scientific">Gonapodya prolifera (strain JEL478)</name>
    <name type="common">Monoblepharis prolifera</name>
    <dbReference type="NCBI Taxonomy" id="1344416"/>
    <lineage>
        <taxon>Eukaryota</taxon>
        <taxon>Fungi</taxon>
        <taxon>Fungi incertae sedis</taxon>
        <taxon>Chytridiomycota</taxon>
        <taxon>Chytridiomycota incertae sedis</taxon>
        <taxon>Monoblepharidomycetes</taxon>
        <taxon>Monoblepharidales</taxon>
        <taxon>Gonapodyaceae</taxon>
        <taxon>Gonapodya</taxon>
    </lineage>
</organism>
<dbReference type="PANTHER" id="PTHR34062">
    <property type="entry name" value="OXIDOREDUCTASE 21 KDA SUBUNIT, PUTATIVE (AFU_ORTHOLOGUE AFUA_4G04750)-RELATED"/>
    <property type="match status" value="1"/>
</dbReference>
<proteinExistence type="predicted"/>
<gene>
    <name evidence="3" type="ORF">M427DRAFT_28771</name>
</gene>
<protein>
    <recommendedName>
        <fullName evidence="2">NADH-ubiquinone oxidoreductase 21kDa subunit N-terminal domain-containing protein</fullName>
    </recommendedName>
</protein>
<keyword evidence="1" id="KW-0472">Membrane</keyword>
<evidence type="ECO:0000313" key="4">
    <source>
        <dbReference type="Proteomes" id="UP000070544"/>
    </source>
</evidence>
<dbReference type="Pfam" id="PF10785">
    <property type="entry name" value="NADH-u_ox-rdase"/>
    <property type="match status" value="1"/>
</dbReference>
<dbReference type="Proteomes" id="UP000070544">
    <property type="component" value="Unassembled WGS sequence"/>
</dbReference>
<dbReference type="AlphaFoldDB" id="A0A139AT38"/>
<dbReference type="STRING" id="1344416.A0A139AT38"/>
<dbReference type="InterPro" id="IPR019721">
    <property type="entry name" value="NADH-UbQ_OxRdtase_su21_N"/>
</dbReference>
<keyword evidence="1" id="KW-0812">Transmembrane</keyword>
<dbReference type="OMA" id="HDSANGT"/>
<keyword evidence="1" id="KW-1133">Transmembrane helix</keyword>
<feature type="transmembrane region" description="Helical" evidence="1">
    <location>
        <begin position="34"/>
        <end position="55"/>
    </location>
</feature>
<dbReference type="OrthoDB" id="196140at2759"/>
<accession>A0A139AT38</accession>
<evidence type="ECO:0000259" key="2">
    <source>
        <dbReference type="Pfam" id="PF10785"/>
    </source>
</evidence>
<evidence type="ECO:0000313" key="3">
    <source>
        <dbReference type="EMBL" id="KXS19900.1"/>
    </source>
</evidence>
<feature type="transmembrane region" description="Helical" evidence="1">
    <location>
        <begin position="61"/>
        <end position="80"/>
    </location>
</feature>
<dbReference type="InterPro" id="IPR053229">
    <property type="entry name" value="NADH-Q_oxidrdct_subunit"/>
</dbReference>
<feature type="domain" description="NADH-ubiquinone oxidoreductase 21kDa subunit N-terminal" evidence="2">
    <location>
        <begin position="10"/>
        <end position="83"/>
    </location>
</feature>
<dbReference type="EMBL" id="KQ965737">
    <property type="protein sequence ID" value="KXS19900.1"/>
    <property type="molecule type" value="Genomic_DNA"/>
</dbReference>